<evidence type="ECO:0000256" key="4">
    <source>
        <dbReference type="ARBA" id="ARBA00022490"/>
    </source>
</evidence>
<evidence type="ECO:0000313" key="10">
    <source>
        <dbReference type="Proteomes" id="UP000011087"/>
    </source>
</evidence>
<dbReference type="InterPro" id="IPR001494">
    <property type="entry name" value="Importin-beta_N"/>
</dbReference>
<gene>
    <name evidence="8" type="ORF">GUITHDRAFT_141490</name>
</gene>
<dbReference type="EMBL" id="JH993019">
    <property type="protein sequence ID" value="EKX42012.1"/>
    <property type="molecule type" value="Genomic_DNA"/>
</dbReference>
<dbReference type="GO" id="GO:0006606">
    <property type="term" value="P:protein import into nucleus"/>
    <property type="evidence" value="ECO:0007669"/>
    <property type="project" value="TreeGrafter"/>
</dbReference>
<dbReference type="SUPFAM" id="SSF48371">
    <property type="entry name" value="ARM repeat"/>
    <property type="match status" value="1"/>
</dbReference>
<dbReference type="STRING" id="905079.L1J114"/>
<dbReference type="Gene3D" id="1.25.10.10">
    <property type="entry name" value="Leucine-rich Repeat Variant"/>
    <property type="match status" value="1"/>
</dbReference>
<organism evidence="8">
    <name type="scientific">Guillardia theta (strain CCMP2712)</name>
    <name type="common">Cryptophyte</name>
    <dbReference type="NCBI Taxonomy" id="905079"/>
    <lineage>
        <taxon>Eukaryota</taxon>
        <taxon>Cryptophyceae</taxon>
        <taxon>Pyrenomonadales</taxon>
        <taxon>Geminigeraceae</taxon>
        <taxon>Guillardia</taxon>
    </lineage>
</organism>
<evidence type="ECO:0000256" key="5">
    <source>
        <dbReference type="ARBA" id="ARBA00022927"/>
    </source>
</evidence>
<dbReference type="HOGENOM" id="CLU_004196_1_0_1"/>
<dbReference type="SMART" id="SM00913">
    <property type="entry name" value="IBN_N"/>
    <property type="match status" value="1"/>
</dbReference>
<dbReference type="KEGG" id="gtt:GUITHDRAFT_141490"/>
<dbReference type="Pfam" id="PF08506">
    <property type="entry name" value="Cse1"/>
    <property type="match status" value="1"/>
</dbReference>
<sequence>MDLLALHSALAGSLSANHDERQAAENALRGLDAVPGYLPCLLHIISSQEVTVQVKQAGMIYFKNLVQKHWEREYSPENKKDEIVFSEADKQSVRNGLLEALIVANHQTRPQIVESLRKIAFVAAAVDFPVRMPEFLDAVVSELDINLLNAQRVLAALIACRALCKVFEYRQAERRLPLNGIISAAFSRIATILELLLTASPEDEQAAEAIKIGVKCFWSCVHQSVPLQLQEPEVFMRWMSIMYRVIERPVPASLSSQANEAVLAKKPFWAAKRWACQILHRIFHKYGNPKTAEKQFGPTRPGEVTISRIFHDELAVRFMNLILQFLSGKASNAFLPERAVVECFNYLSTAVSLAIVWQELKPHVEFLVTQVIFPILCFDETDAELWSDDPSEFIRKSYDVMEDYTSQRVAACSLAIDLCKKRAKSCLVPIVKFCENQIIESTTMSQRHPDNQELAEASASKKDGAMYLLGAIAMQISESEQLYECQDGIENLISNFIAVELESPRGHMRGRACWALGHLVDLMDVSSDQFTGLVHRVMRMFRDEHIAVRFQAAVALRMLIYDQDNRTAYASIRQDVGSVLPQIMEELFVLMDQISSEELVSTLDVLIECFSNQMPPFAQGLCNRLAETFLRFADFDDVENDSSLAASQSCCAIATLLDSVKNCPEVFQQLEATLIPFLLRVLSPDETGGYPYTEYIEDFIEIVTYLTTYTPHASDGLWSLLPPLAQVYLDWADEYLCNINLPLENYISRFPQAFMADEKRPELIFRILTKVLDSRSASDQDVVEANKLAHCLLLHGMSSVDKFVPGIVSLVIRRMQHFPPKRDIVRSELIKTSAACLFVNPRNSLMTVQAHNATALLFQVLALAVCPSSVDVACSCRPGSLLS</sequence>
<feature type="domain" description="Importin N-terminal" evidence="7">
    <location>
        <begin position="24"/>
        <end position="103"/>
    </location>
</feature>
<reference evidence="9" key="3">
    <citation type="submission" date="2016-03" db="UniProtKB">
        <authorList>
            <consortium name="EnsemblProtists"/>
        </authorList>
    </citation>
    <scope>IDENTIFICATION</scope>
</reference>
<dbReference type="GO" id="GO:0031267">
    <property type="term" value="F:small GTPase binding"/>
    <property type="evidence" value="ECO:0007669"/>
    <property type="project" value="InterPro"/>
</dbReference>
<keyword evidence="10" id="KW-1185">Reference proteome</keyword>
<protein>
    <recommendedName>
        <fullName evidence="7">Importin N-terminal domain-containing protein</fullName>
    </recommendedName>
</protein>
<accession>L1J114</accession>
<dbReference type="InterPro" id="IPR013713">
    <property type="entry name" value="XPO2_central"/>
</dbReference>
<proteinExistence type="predicted"/>
<keyword evidence="3" id="KW-0813">Transport</keyword>
<evidence type="ECO:0000259" key="7">
    <source>
        <dbReference type="PROSITE" id="PS50166"/>
    </source>
</evidence>
<reference evidence="8 10" key="1">
    <citation type="journal article" date="2012" name="Nature">
        <title>Algal genomes reveal evolutionary mosaicism and the fate of nucleomorphs.</title>
        <authorList>
            <consortium name="DOE Joint Genome Institute"/>
            <person name="Curtis B.A."/>
            <person name="Tanifuji G."/>
            <person name="Burki F."/>
            <person name="Gruber A."/>
            <person name="Irimia M."/>
            <person name="Maruyama S."/>
            <person name="Arias M.C."/>
            <person name="Ball S.G."/>
            <person name="Gile G.H."/>
            <person name="Hirakawa Y."/>
            <person name="Hopkins J.F."/>
            <person name="Kuo A."/>
            <person name="Rensing S.A."/>
            <person name="Schmutz J."/>
            <person name="Symeonidi A."/>
            <person name="Elias M."/>
            <person name="Eveleigh R.J."/>
            <person name="Herman E.K."/>
            <person name="Klute M.J."/>
            <person name="Nakayama T."/>
            <person name="Obornik M."/>
            <person name="Reyes-Prieto A."/>
            <person name="Armbrust E.V."/>
            <person name="Aves S.J."/>
            <person name="Beiko R.G."/>
            <person name="Coutinho P."/>
            <person name="Dacks J.B."/>
            <person name="Durnford D.G."/>
            <person name="Fast N.M."/>
            <person name="Green B.R."/>
            <person name="Grisdale C.J."/>
            <person name="Hempel F."/>
            <person name="Henrissat B."/>
            <person name="Hoppner M.P."/>
            <person name="Ishida K."/>
            <person name="Kim E."/>
            <person name="Koreny L."/>
            <person name="Kroth P.G."/>
            <person name="Liu Y."/>
            <person name="Malik S.B."/>
            <person name="Maier U.G."/>
            <person name="McRose D."/>
            <person name="Mock T."/>
            <person name="Neilson J.A."/>
            <person name="Onodera N.T."/>
            <person name="Poole A.M."/>
            <person name="Pritham E.J."/>
            <person name="Richards T.A."/>
            <person name="Rocap G."/>
            <person name="Roy S.W."/>
            <person name="Sarai C."/>
            <person name="Schaack S."/>
            <person name="Shirato S."/>
            <person name="Slamovits C.H."/>
            <person name="Spencer D.F."/>
            <person name="Suzuki S."/>
            <person name="Worden A.Z."/>
            <person name="Zauner S."/>
            <person name="Barry K."/>
            <person name="Bell C."/>
            <person name="Bharti A.K."/>
            <person name="Crow J.A."/>
            <person name="Grimwood J."/>
            <person name="Kramer R."/>
            <person name="Lindquist E."/>
            <person name="Lucas S."/>
            <person name="Salamov A."/>
            <person name="McFadden G.I."/>
            <person name="Lane C.E."/>
            <person name="Keeling P.J."/>
            <person name="Gray M.W."/>
            <person name="Grigoriev I.V."/>
            <person name="Archibald J.M."/>
        </authorList>
    </citation>
    <scope>NUCLEOTIDE SEQUENCE</scope>
    <source>
        <strain evidence="8 10">CCMP2712</strain>
    </source>
</reference>
<dbReference type="InterPro" id="IPR011989">
    <property type="entry name" value="ARM-like"/>
</dbReference>
<evidence type="ECO:0000313" key="9">
    <source>
        <dbReference type="EnsemblProtists" id="EKX42012"/>
    </source>
</evidence>
<evidence type="ECO:0000256" key="3">
    <source>
        <dbReference type="ARBA" id="ARBA00022448"/>
    </source>
</evidence>
<dbReference type="Pfam" id="PF03810">
    <property type="entry name" value="IBN_N"/>
    <property type="match status" value="1"/>
</dbReference>
<dbReference type="eggNOG" id="KOG1991">
    <property type="taxonomic scope" value="Eukaryota"/>
</dbReference>
<dbReference type="OrthoDB" id="760868at2759"/>
<keyword evidence="5" id="KW-0653">Protein transport</keyword>
<evidence type="ECO:0000313" key="8">
    <source>
        <dbReference type="EMBL" id="EKX42012.1"/>
    </source>
</evidence>
<dbReference type="PaxDb" id="55529-EKX42012"/>
<keyword evidence="4" id="KW-0963">Cytoplasm</keyword>
<dbReference type="PANTHER" id="PTHR10997:SF18">
    <property type="entry name" value="D-IMPORTIN 7_RANBP7"/>
    <property type="match status" value="1"/>
</dbReference>
<evidence type="ECO:0000256" key="1">
    <source>
        <dbReference type="ARBA" id="ARBA00004123"/>
    </source>
</evidence>
<dbReference type="Proteomes" id="UP000011087">
    <property type="component" value="Unassembled WGS sequence"/>
</dbReference>
<dbReference type="PROSITE" id="PS50166">
    <property type="entry name" value="IMPORTIN_B_NT"/>
    <property type="match status" value="1"/>
</dbReference>
<dbReference type="PANTHER" id="PTHR10997">
    <property type="entry name" value="IMPORTIN-7, 8, 11"/>
    <property type="match status" value="1"/>
</dbReference>
<name>L1J114_GUITC</name>
<evidence type="ECO:0000256" key="2">
    <source>
        <dbReference type="ARBA" id="ARBA00004496"/>
    </source>
</evidence>
<reference evidence="10" key="2">
    <citation type="submission" date="2012-11" db="EMBL/GenBank/DDBJ databases">
        <authorList>
            <person name="Kuo A."/>
            <person name="Curtis B.A."/>
            <person name="Tanifuji G."/>
            <person name="Burki F."/>
            <person name="Gruber A."/>
            <person name="Irimia M."/>
            <person name="Maruyama S."/>
            <person name="Arias M.C."/>
            <person name="Ball S.G."/>
            <person name="Gile G.H."/>
            <person name="Hirakawa Y."/>
            <person name="Hopkins J.F."/>
            <person name="Rensing S.A."/>
            <person name="Schmutz J."/>
            <person name="Symeonidi A."/>
            <person name="Elias M."/>
            <person name="Eveleigh R.J."/>
            <person name="Herman E.K."/>
            <person name="Klute M.J."/>
            <person name="Nakayama T."/>
            <person name="Obornik M."/>
            <person name="Reyes-Prieto A."/>
            <person name="Armbrust E.V."/>
            <person name="Aves S.J."/>
            <person name="Beiko R.G."/>
            <person name="Coutinho P."/>
            <person name="Dacks J.B."/>
            <person name="Durnford D.G."/>
            <person name="Fast N.M."/>
            <person name="Green B.R."/>
            <person name="Grisdale C."/>
            <person name="Hempe F."/>
            <person name="Henrissat B."/>
            <person name="Hoppner M.P."/>
            <person name="Ishida K.-I."/>
            <person name="Kim E."/>
            <person name="Koreny L."/>
            <person name="Kroth P.G."/>
            <person name="Liu Y."/>
            <person name="Malik S.-B."/>
            <person name="Maier U.G."/>
            <person name="McRose D."/>
            <person name="Mock T."/>
            <person name="Neilson J.A."/>
            <person name="Onodera N.T."/>
            <person name="Poole A.M."/>
            <person name="Pritham E.J."/>
            <person name="Richards T.A."/>
            <person name="Rocap G."/>
            <person name="Roy S.W."/>
            <person name="Sarai C."/>
            <person name="Schaack S."/>
            <person name="Shirato S."/>
            <person name="Slamovits C.H."/>
            <person name="Spencer D.F."/>
            <person name="Suzuki S."/>
            <person name="Worden A.Z."/>
            <person name="Zauner S."/>
            <person name="Barry K."/>
            <person name="Bell C."/>
            <person name="Bharti A.K."/>
            <person name="Crow J.A."/>
            <person name="Grimwood J."/>
            <person name="Kramer R."/>
            <person name="Lindquist E."/>
            <person name="Lucas S."/>
            <person name="Salamov A."/>
            <person name="McFadden G.I."/>
            <person name="Lane C.E."/>
            <person name="Keeling P.J."/>
            <person name="Gray M.W."/>
            <person name="Grigoriev I.V."/>
            <person name="Archibald J.M."/>
        </authorList>
    </citation>
    <scope>NUCLEOTIDE SEQUENCE</scope>
    <source>
        <strain evidence="10">CCMP2712</strain>
    </source>
</reference>
<keyword evidence="6" id="KW-0539">Nucleus</keyword>
<dbReference type="GO" id="GO:0005829">
    <property type="term" value="C:cytosol"/>
    <property type="evidence" value="ECO:0007669"/>
    <property type="project" value="TreeGrafter"/>
</dbReference>
<dbReference type="EnsemblProtists" id="EKX42012">
    <property type="protein sequence ID" value="EKX42012"/>
    <property type="gene ID" value="GUITHDRAFT_141490"/>
</dbReference>
<dbReference type="OMA" id="KNFEYRS"/>
<comment type="subcellular location">
    <subcellularLocation>
        <location evidence="2">Cytoplasm</location>
    </subcellularLocation>
    <subcellularLocation>
        <location evidence="1">Nucleus</location>
    </subcellularLocation>
</comment>
<dbReference type="GeneID" id="17298771"/>
<evidence type="ECO:0000256" key="6">
    <source>
        <dbReference type="ARBA" id="ARBA00023242"/>
    </source>
</evidence>
<dbReference type="InterPro" id="IPR016024">
    <property type="entry name" value="ARM-type_fold"/>
</dbReference>
<dbReference type="RefSeq" id="XP_005828992.1">
    <property type="nucleotide sequence ID" value="XM_005828935.1"/>
</dbReference>
<dbReference type="GO" id="GO:0005635">
    <property type="term" value="C:nuclear envelope"/>
    <property type="evidence" value="ECO:0007669"/>
    <property type="project" value="TreeGrafter"/>
</dbReference>
<dbReference type="AlphaFoldDB" id="L1J114"/>